<name>A0A2W6MX63_9HELI</name>
<gene>
    <name evidence="2" type="ORF">B6S12_01505</name>
</gene>
<evidence type="ECO:0000313" key="2">
    <source>
        <dbReference type="EMBL" id="PZT48997.1"/>
    </source>
</evidence>
<evidence type="ECO:0000313" key="3">
    <source>
        <dbReference type="Proteomes" id="UP000249746"/>
    </source>
</evidence>
<protein>
    <submittedName>
        <fullName evidence="2">Uncharacterized protein</fullName>
    </submittedName>
</protein>
<dbReference type="EMBL" id="NBIU01000002">
    <property type="protein sequence ID" value="PZT48997.1"/>
    <property type="molecule type" value="Genomic_DNA"/>
</dbReference>
<comment type="caution">
    <text evidence="2">The sequence shown here is derived from an EMBL/GenBank/DDBJ whole genome shotgun (WGS) entry which is preliminary data.</text>
</comment>
<evidence type="ECO:0000256" key="1">
    <source>
        <dbReference type="SAM" id="Phobius"/>
    </source>
</evidence>
<feature type="transmembrane region" description="Helical" evidence="1">
    <location>
        <begin position="6"/>
        <end position="26"/>
    </location>
</feature>
<dbReference type="AlphaFoldDB" id="A0A2W6MX63"/>
<dbReference type="Proteomes" id="UP000249746">
    <property type="component" value="Unassembled WGS sequence"/>
</dbReference>
<keyword evidence="1" id="KW-1133">Transmembrane helix</keyword>
<organism evidence="2 3">
    <name type="scientific">Helicobacter valdiviensis</name>
    <dbReference type="NCBI Taxonomy" id="1458358"/>
    <lineage>
        <taxon>Bacteria</taxon>
        <taxon>Pseudomonadati</taxon>
        <taxon>Campylobacterota</taxon>
        <taxon>Epsilonproteobacteria</taxon>
        <taxon>Campylobacterales</taxon>
        <taxon>Helicobacteraceae</taxon>
        <taxon>Helicobacter</taxon>
    </lineage>
</organism>
<keyword evidence="1" id="KW-0812">Transmembrane</keyword>
<proteinExistence type="predicted"/>
<keyword evidence="3" id="KW-1185">Reference proteome</keyword>
<sequence>MKFRTIIINFILVVTISKIKNVIFFYHDLLHFYIEKQFTKINFAKILNQRRNNKKYISIIIYYVDCNLSYAKTLYNNKIISLRISYGIDPYTNLH</sequence>
<accession>A0A2W6MX63</accession>
<keyword evidence="1" id="KW-0472">Membrane</keyword>
<reference evidence="2 3" key="1">
    <citation type="submission" date="2017-03" db="EMBL/GenBank/DDBJ databases">
        <title>Genomic and clinical evidence uncovers the enterohepatic species Helicobacter valdiviensis as a potential human intestinal pathogen.</title>
        <authorList>
            <person name="Fresia P."/>
            <person name="Jara R."/>
            <person name="Sierra R."/>
            <person name="Ferres I."/>
            <person name="Greif G."/>
            <person name="Iraola G."/>
            <person name="Collado L."/>
        </authorList>
    </citation>
    <scope>NUCLEOTIDE SEQUENCE [LARGE SCALE GENOMIC DNA]</scope>
    <source>
        <strain evidence="2 3">WBE14</strain>
    </source>
</reference>